<protein>
    <submittedName>
        <fullName evidence="2">Uncharacterized protein</fullName>
    </submittedName>
</protein>
<accession>A0ABT1CFF4</accession>
<evidence type="ECO:0000313" key="2">
    <source>
        <dbReference type="EMBL" id="MCO6159570.1"/>
    </source>
</evidence>
<name>A0ABT1CFF4_9PROT</name>
<dbReference type="EMBL" id="JAMXQU010000003">
    <property type="protein sequence ID" value="MCO6159570.1"/>
    <property type="molecule type" value="Genomic_DNA"/>
</dbReference>
<sequence length="111" mass="12438">MNDWTKDSASKKARVAALMQELWKADQSPACGPEAYRERAEELASMEQHPHAGEVSARPEWPVGPNGQPIEEAWIEDNLGNPGGAMNELDDHRETPYATRKEEAEHLRSDD</sequence>
<comment type="caution">
    <text evidence="2">The sequence shown here is derived from an EMBL/GenBank/DDBJ whole genome shotgun (WGS) entry which is preliminary data.</text>
</comment>
<proteinExistence type="predicted"/>
<dbReference type="Proteomes" id="UP001523401">
    <property type="component" value="Unassembled WGS sequence"/>
</dbReference>
<organism evidence="2 3">
    <name type="scientific">Asaia lannensis NBRC 102526</name>
    <dbReference type="NCBI Taxonomy" id="1307926"/>
    <lineage>
        <taxon>Bacteria</taxon>
        <taxon>Pseudomonadati</taxon>
        <taxon>Pseudomonadota</taxon>
        <taxon>Alphaproteobacteria</taxon>
        <taxon>Acetobacterales</taxon>
        <taxon>Acetobacteraceae</taxon>
        <taxon>Asaia</taxon>
    </lineage>
</organism>
<evidence type="ECO:0000313" key="3">
    <source>
        <dbReference type="Proteomes" id="UP001523401"/>
    </source>
</evidence>
<feature type="region of interest" description="Disordered" evidence="1">
    <location>
        <begin position="26"/>
        <end position="111"/>
    </location>
</feature>
<dbReference type="RefSeq" id="WP_222547164.1">
    <property type="nucleotide sequence ID" value="NZ_BAPW01000023.1"/>
</dbReference>
<keyword evidence="3" id="KW-1185">Reference proteome</keyword>
<feature type="compositionally biased region" description="Basic and acidic residues" evidence="1">
    <location>
        <begin position="89"/>
        <end position="111"/>
    </location>
</feature>
<feature type="compositionally biased region" description="Basic and acidic residues" evidence="1">
    <location>
        <begin position="35"/>
        <end position="52"/>
    </location>
</feature>
<gene>
    <name evidence="2" type="ORF">NF685_05935</name>
</gene>
<reference evidence="2 3" key="1">
    <citation type="submission" date="2022-06" db="EMBL/GenBank/DDBJ databases">
        <title>Whole-genome of Asaia lannensis strain LMG 27011T.</title>
        <authorList>
            <person name="Sombolestani A."/>
        </authorList>
    </citation>
    <scope>NUCLEOTIDE SEQUENCE [LARGE SCALE GENOMIC DNA]</scope>
    <source>
        <strain evidence="2 3">NBRC 102526</strain>
    </source>
</reference>
<evidence type="ECO:0000256" key="1">
    <source>
        <dbReference type="SAM" id="MobiDB-lite"/>
    </source>
</evidence>